<evidence type="ECO:0000256" key="5">
    <source>
        <dbReference type="ARBA" id="ARBA00022670"/>
    </source>
</evidence>
<keyword evidence="15" id="KW-1185">Reference proteome</keyword>
<accession>A0A9W7ZP17</accession>
<evidence type="ECO:0000259" key="13">
    <source>
        <dbReference type="Pfam" id="PF01432"/>
    </source>
</evidence>
<keyword evidence="7 12" id="KW-0378">Hydrolase</keyword>
<dbReference type="InterPro" id="IPR001567">
    <property type="entry name" value="Pept_M3A_M3B_dom"/>
</dbReference>
<dbReference type="InterPro" id="IPR024079">
    <property type="entry name" value="MetalloPept_cat_dom_sf"/>
</dbReference>
<keyword evidence="6 12" id="KW-0479">Metal-binding</keyword>
<evidence type="ECO:0000256" key="3">
    <source>
        <dbReference type="ARBA" id="ARBA00006040"/>
    </source>
</evidence>
<dbReference type="PANTHER" id="PTHR11804:SF79">
    <property type="entry name" value="MITOCHONDRIAL INTERMEDIATE PEPTIDASE"/>
    <property type="match status" value="1"/>
</dbReference>
<evidence type="ECO:0000256" key="11">
    <source>
        <dbReference type="ARBA" id="ARBA00023128"/>
    </source>
</evidence>
<dbReference type="PANTHER" id="PTHR11804">
    <property type="entry name" value="PROTEASE M3 THIMET OLIGOPEPTIDASE-RELATED"/>
    <property type="match status" value="1"/>
</dbReference>
<evidence type="ECO:0000313" key="15">
    <source>
        <dbReference type="Proteomes" id="UP001150569"/>
    </source>
</evidence>
<comment type="caution">
    <text evidence="14">The sequence shown here is derived from an EMBL/GenBank/DDBJ whole genome shotgun (WGS) entry which is preliminary data.</text>
</comment>
<dbReference type="GO" id="GO:0006518">
    <property type="term" value="P:peptide metabolic process"/>
    <property type="evidence" value="ECO:0007669"/>
    <property type="project" value="TreeGrafter"/>
</dbReference>
<dbReference type="Gene3D" id="1.10.1370.10">
    <property type="entry name" value="Neurolysin, domain 3"/>
    <property type="match status" value="1"/>
</dbReference>
<dbReference type="GO" id="GO:0046872">
    <property type="term" value="F:metal ion binding"/>
    <property type="evidence" value="ECO:0007669"/>
    <property type="project" value="UniProtKB-UniRule"/>
</dbReference>
<keyword evidence="9" id="KW-0809">Transit peptide</keyword>
<evidence type="ECO:0000256" key="4">
    <source>
        <dbReference type="ARBA" id="ARBA00012441"/>
    </source>
</evidence>
<dbReference type="SUPFAM" id="SSF55486">
    <property type="entry name" value="Metalloproteases ('zincins'), catalytic domain"/>
    <property type="match status" value="1"/>
</dbReference>
<evidence type="ECO:0000256" key="2">
    <source>
        <dbReference type="ARBA" id="ARBA00004305"/>
    </source>
</evidence>
<evidence type="ECO:0000256" key="7">
    <source>
        <dbReference type="ARBA" id="ARBA00022801"/>
    </source>
</evidence>
<reference evidence="14" key="1">
    <citation type="submission" date="2022-07" db="EMBL/GenBank/DDBJ databases">
        <title>Phylogenomic reconstructions and comparative analyses of Kickxellomycotina fungi.</title>
        <authorList>
            <person name="Reynolds N.K."/>
            <person name="Stajich J.E."/>
            <person name="Barry K."/>
            <person name="Grigoriev I.V."/>
            <person name="Crous P."/>
            <person name="Smith M.E."/>
        </authorList>
    </citation>
    <scope>NUCLEOTIDE SEQUENCE</scope>
    <source>
        <strain evidence="14">RSA 861</strain>
    </source>
</reference>
<evidence type="ECO:0000256" key="1">
    <source>
        <dbReference type="ARBA" id="ARBA00000436"/>
    </source>
</evidence>
<dbReference type="EMBL" id="JANBPT010000807">
    <property type="protein sequence ID" value="KAJ1912726.1"/>
    <property type="molecule type" value="Genomic_DNA"/>
</dbReference>
<dbReference type="AlphaFoldDB" id="A0A9W7ZP17"/>
<dbReference type="GO" id="GO:0005759">
    <property type="term" value="C:mitochondrial matrix"/>
    <property type="evidence" value="ECO:0007669"/>
    <property type="project" value="UniProtKB-SubCell"/>
</dbReference>
<dbReference type="GO" id="GO:0004222">
    <property type="term" value="F:metalloendopeptidase activity"/>
    <property type="evidence" value="ECO:0007669"/>
    <property type="project" value="UniProtKB-EC"/>
</dbReference>
<name>A0A9W7ZP17_9FUNG</name>
<evidence type="ECO:0000256" key="12">
    <source>
        <dbReference type="RuleBase" id="RU003435"/>
    </source>
</evidence>
<feature type="domain" description="Peptidase M3A/M3B catalytic" evidence="13">
    <location>
        <begin position="263"/>
        <end position="630"/>
    </location>
</feature>
<dbReference type="GO" id="GO:0006627">
    <property type="term" value="P:protein processing involved in protein targeting to mitochondrion"/>
    <property type="evidence" value="ECO:0007669"/>
    <property type="project" value="TreeGrafter"/>
</dbReference>
<evidence type="ECO:0000256" key="8">
    <source>
        <dbReference type="ARBA" id="ARBA00022833"/>
    </source>
</evidence>
<evidence type="ECO:0000256" key="9">
    <source>
        <dbReference type="ARBA" id="ARBA00022946"/>
    </source>
</evidence>
<protein>
    <recommendedName>
        <fullName evidence="4">mitochondrial intermediate peptidase</fullName>
        <ecNumber evidence="4">3.4.24.59</ecNumber>
    </recommendedName>
</protein>
<dbReference type="Pfam" id="PF01432">
    <property type="entry name" value="Peptidase_M3"/>
    <property type="match status" value="2"/>
</dbReference>
<comment type="catalytic activity">
    <reaction evidence="1">
        <text>Release of an N-terminal octapeptide as second stage of processing of some proteins imported into the mitochondrion.</text>
        <dbReference type="EC" id="3.4.24.59"/>
    </reaction>
</comment>
<dbReference type="OrthoDB" id="17530at2759"/>
<comment type="similarity">
    <text evidence="3 12">Belongs to the peptidase M3 family.</text>
</comment>
<dbReference type="InterPro" id="IPR045090">
    <property type="entry name" value="Pept_M3A_M3B"/>
</dbReference>
<keyword evidence="10 12" id="KW-0482">Metalloprotease</keyword>
<keyword evidence="11" id="KW-0496">Mitochondrion</keyword>
<feature type="domain" description="Peptidase M3A/M3B catalytic" evidence="13">
    <location>
        <begin position="652"/>
        <end position="763"/>
    </location>
</feature>
<dbReference type="Gene3D" id="3.40.390.10">
    <property type="entry name" value="Collagenase (Catalytic Domain)"/>
    <property type="match status" value="1"/>
</dbReference>
<evidence type="ECO:0000313" key="14">
    <source>
        <dbReference type="EMBL" id="KAJ1912726.1"/>
    </source>
</evidence>
<evidence type="ECO:0000256" key="6">
    <source>
        <dbReference type="ARBA" id="ARBA00022723"/>
    </source>
</evidence>
<proteinExistence type="inferred from homology"/>
<sequence length="782" mass="87242">MPVYRAHSTASASDLVALFDEYQPERPRPAATQSKVSPTKVSPRSVGLFYHPLLVSREGFLDASVKTRARVEHLVRRILAAESGPELRRVVKMMDQLSDELCSVMDIAEFARLAHPDPKYRDTAFEAFKELYEFMNMLNTHVQLYEKVKRVMHTPEVANDFSAVERQVAIQFLRDFEKSGIHLPEAKRAEYVRISNRILELGHYFNHPPAPASPTESRYLRVRSLAQLDGLSGSVAQSLTRAAESGPLQIPIPSRLGELLVHTAHDESIRKEAFTLQSRTPVQQVEVLDQLLRERQALARLTGHATYAHLFLEDKMAQHPDHAQAFLGHLARGLQPGLEAELTRLREAKLTHSRPRLSDRVEAWDRDYCLRHARAQADAHAETEADADLHGYFTAGGALQGLSDLFHDLFGITLRPGTVAPGEVWHPDVRRMDVVDERGVHIGSIYGDLFRRPGKTFTGAAHFTVRCARRIDDDVVVGAVSTAFAPSQIRHDPATGRSYQRPVVVLVCNLEPVRPDTPSLLTLRDLETLFHEMGHAMHSMLALTPFHNVAGTRCQVDFVELPSILLERFAHDHRVVGRFARHYRTGNRLAPAALAAHLRRRLAFNALETNTQVLLSILDQCLHGPLGDDPARANLAGVLAYLEPAARARVDWAGLDRLAHASPPRLSSQVLKVLQDAGPPLSPVPYVDGVDWQATIGHLVGYGAGYYAYLLDRVLAARIWDRKFAADPLSREAGEVYRQRLLRWGGGRDPWQCVGEVLDDPVLLAGGREAMHEVGRWGLGGL</sequence>
<evidence type="ECO:0000256" key="10">
    <source>
        <dbReference type="ARBA" id="ARBA00023049"/>
    </source>
</evidence>
<dbReference type="InterPro" id="IPR024077">
    <property type="entry name" value="Neurolysin/TOP_dom2"/>
</dbReference>
<dbReference type="Proteomes" id="UP001150569">
    <property type="component" value="Unassembled WGS sequence"/>
</dbReference>
<organism evidence="14 15">
    <name type="scientific">Tieghemiomyces parasiticus</name>
    <dbReference type="NCBI Taxonomy" id="78921"/>
    <lineage>
        <taxon>Eukaryota</taxon>
        <taxon>Fungi</taxon>
        <taxon>Fungi incertae sedis</taxon>
        <taxon>Zoopagomycota</taxon>
        <taxon>Kickxellomycotina</taxon>
        <taxon>Dimargaritomycetes</taxon>
        <taxon>Dimargaritales</taxon>
        <taxon>Dimargaritaceae</taxon>
        <taxon>Tieghemiomyces</taxon>
    </lineage>
</organism>
<gene>
    <name evidence="14" type="primary">OCT1</name>
    <name evidence="14" type="ORF">IWQ60_009531</name>
</gene>
<comment type="subcellular location">
    <subcellularLocation>
        <location evidence="2">Mitochondrion matrix</location>
    </subcellularLocation>
</comment>
<dbReference type="EC" id="3.4.24.59" evidence="4"/>
<keyword evidence="5 12" id="KW-0645">Protease</keyword>
<dbReference type="CDD" id="cd06457">
    <property type="entry name" value="M3A_MIP"/>
    <property type="match status" value="1"/>
</dbReference>
<dbReference type="InterPro" id="IPR033851">
    <property type="entry name" value="M3A_MIP"/>
</dbReference>
<comment type="cofactor">
    <cofactor evidence="12">
        <name>Zn(2+)</name>
        <dbReference type="ChEBI" id="CHEBI:29105"/>
    </cofactor>
    <text evidence="12">Binds 1 zinc ion.</text>
</comment>
<keyword evidence="8 12" id="KW-0862">Zinc</keyword>